<evidence type="ECO:0000256" key="1">
    <source>
        <dbReference type="SAM" id="MobiDB-lite"/>
    </source>
</evidence>
<organism evidence="3 4">
    <name type="scientific">Punctularia strigosozonata (strain HHB-11173)</name>
    <name type="common">White-rot fungus</name>
    <dbReference type="NCBI Taxonomy" id="741275"/>
    <lineage>
        <taxon>Eukaryota</taxon>
        <taxon>Fungi</taxon>
        <taxon>Dikarya</taxon>
        <taxon>Basidiomycota</taxon>
        <taxon>Agaricomycotina</taxon>
        <taxon>Agaricomycetes</taxon>
        <taxon>Corticiales</taxon>
        <taxon>Punctulariaceae</taxon>
        <taxon>Punctularia</taxon>
    </lineage>
</organism>
<evidence type="ECO:0000313" key="3">
    <source>
        <dbReference type="EMBL" id="EIN05096.1"/>
    </source>
</evidence>
<feature type="transmembrane region" description="Helical" evidence="2">
    <location>
        <begin position="43"/>
        <end position="63"/>
    </location>
</feature>
<dbReference type="RefSeq" id="XP_007387499.1">
    <property type="nucleotide sequence ID" value="XM_007387437.1"/>
</dbReference>
<sequence>MLRNEGRGSTPAGDLDEELPFLGVKPASESRPDRRQSGGTPNVLVLLACVLCTIISVAIAISAPSIQYQNTTHEVRLRRPSQYIGLDKVNRTVPGVVPPDPLVNHPPTLTQVSRKQPTKVFSNHPRRFYSHIGGMIYPEDRRFLVTDDVHSIAQFRVLDFGMELCSIVIAVPAVHEQLAANKTATIGPGMTALIHVFRLDADNEQFFDAARLSWRTRPKRHSKQPMATLTVEAGTSAATEKFDCLEASARAFVRYDSPFVFESGPAI</sequence>
<proteinExistence type="predicted"/>
<dbReference type="OMA" id="DWGMENC"/>
<dbReference type="EMBL" id="JH687551">
    <property type="protein sequence ID" value="EIN05096.1"/>
    <property type="molecule type" value="Genomic_DNA"/>
</dbReference>
<accession>R7S5U9</accession>
<feature type="region of interest" description="Disordered" evidence="1">
    <location>
        <begin position="1"/>
        <end position="20"/>
    </location>
</feature>
<evidence type="ECO:0000313" key="4">
    <source>
        <dbReference type="Proteomes" id="UP000054196"/>
    </source>
</evidence>
<keyword evidence="2" id="KW-1133">Transmembrane helix</keyword>
<gene>
    <name evidence="3" type="ORF">PUNSTDRAFT_137782</name>
</gene>
<evidence type="ECO:0008006" key="5">
    <source>
        <dbReference type="Google" id="ProtNLM"/>
    </source>
</evidence>
<name>R7S5U9_PUNST</name>
<dbReference type="AlphaFoldDB" id="R7S5U9"/>
<dbReference type="OrthoDB" id="61113at2759"/>
<dbReference type="Proteomes" id="UP000054196">
    <property type="component" value="Unassembled WGS sequence"/>
</dbReference>
<keyword evidence="2" id="KW-0812">Transmembrane</keyword>
<dbReference type="GeneID" id="18879900"/>
<keyword evidence="4" id="KW-1185">Reference proteome</keyword>
<dbReference type="KEGG" id="psq:PUNSTDRAFT_137782"/>
<protein>
    <recommendedName>
        <fullName evidence="5">Ubiquitin 3 binding protein But2 C-terminal domain-containing protein</fullName>
    </recommendedName>
</protein>
<evidence type="ECO:0000256" key="2">
    <source>
        <dbReference type="SAM" id="Phobius"/>
    </source>
</evidence>
<keyword evidence="2" id="KW-0472">Membrane</keyword>
<dbReference type="HOGENOM" id="CLU_055652_0_1_1"/>
<dbReference type="eggNOG" id="ENOG502SRG8">
    <property type="taxonomic scope" value="Eukaryota"/>
</dbReference>
<reference evidence="4" key="1">
    <citation type="journal article" date="2012" name="Science">
        <title>The Paleozoic origin of enzymatic lignin decomposition reconstructed from 31 fungal genomes.</title>
        <authorList>
            <person name="Floudas D."/>
            <person name="Binder M."/>
            <person name="Riley R."/>
            <person name="Barry K."/>
            <person name="Blanchette R.A."/>
            <person name="Henrissat B."/>
            <person name="Martinez A.T."/>
            <person name="Otillar R."/>
            <person name="Spatafora J.W."/>
            <person name="Yadav J.S."/>
            <person name="Aerts A."/>
            <person name="Benoit I."/>
            <person name="Boyd A."/>
            <person name="Carlson A."/>
            <person name="Copeland A."/>
            <person name="Coutinho P.M."/>
            <person name="de Vries R.P."/>
            <person name="Ferreira P."/>
            <person name="Findley K."/>
            <person name="Foster B."/>
            <person name="Gaskell J."/>
            <person name="Glotzer D."/>
            <person name="Gorecki P."/>
            <person name="Heitman J."/>
            <person name="Hesse C."/>
            <person name="Hori C."/>
            <person name="Igarashi K."/>
            <person name="Jurgens J.A."/>
            <person name="Kallen N."/>
            <person name="Kersten P."/>
            <person name="Kohler A."/>
            <person name="Kuees U."/>
            <person name="Kumar T.K.A."/>
            <person name="Kuo A."/>
            <person name="LaButti K."/>
            <person name="Larrondo L.F."/>
            <person name="Lindquist E."/>
            <person name="Ling A."/>
            <person name="Lombard V."/>
            <person name="Lucas S."/>
            <person name="Lundell T."/>
            <person name="Martin R."/>
            <person name="McLaughlin D.J."/>
            <person name="Morgenstern I."/>
            <person name="Morin E."/>
            <person name="Murat C."/>
            <person name="Nagy L.G."/>
            <person name="Nolan M."/>
            <person name="Ohm R.A."/>
            <person name="Patyshakuliyeva A."/>
            <person name="Rokas A."/>
            <person name="Ruiz-Duenas F.J."/>
            <person name="Sabat G."/>
            <person name="Salamov A."/>
            <person name="Samejima M."/>
            <person name="Schmutz J."/>
            <person name="Slot J.C."/>
            <person name="St John F."/>
            <person name="Stenlid J."/>
            <person name="Sun H."/>
            <person name="Sun S."/>
            <person name="Syed K."/>
            <person name="Tsang A."/>
            <person name="Wiebenga A."/>
            <person name="Young D."/>
            <person name="Pisabarro A."/>
            <person name="Eastwood D.C."/>
            <person name="Martin F."/>
            <person name="Cullen D."/>
            <person name="Grigoriev I.V."/>
            <person name="Hibbett D.S."/>
        </authorList>
    </citation>
    <scope>NUCLEOTIDE SEQUENCE [LARGE SCALE GENOMIC DNA]</scope>
    <source>
        <strain evidence="4">HHB-11173 SS5</strain>
    </source>
</reference>